<dbReference type="KEGG" id="pmrn:116953220"/>
<evidence type="ECO:0000256" key="1">
    <source>
        <dbReference type="SAM" id="MobiDB-lite"/>
    </source>
</evidence>
<protein>
    <submittedName>
        <fullName evidence="3">A-kinase anchor protein 8-like isoform X1</fullName>
    </submittedName>
</protein>
<name>A0AAJ7U3B2_PETMA</name>
<keyword evidence="2" id="KW-1185">Reference proteome</keyword>
<evidence type="ECO:0000313" key="2">
    <source>
        <dbReference type="Proteomes" id="UP001318040"/>
    </source>
</evidence>
<dbReference type="GO" id="GO:0003677">
    <property type="term" value="F:DNA binding"/>
    <property type="evidence" value="ECO:0007669"/>
    <property type="project" value="InterPro"/>
</dbReference>
<dbReference type="RefSeq" id="XP_032829076.1">
    <property type="nucleotide sequence ID" value="XM_032973185.1"/>
</dbReference>
<feature type="compositionally biased region" description="Acidic residues" evidence="1">
    <location>
        <begin position="453"/>
        <end position="462"/>
    </location>
</feature>
<dbReference type="AlphaFoldDB" id="A0AAJ7U3B2"/>
<dbReference type="Proteomes" id="UP001318040">
    <property type="component" value="Chromosome 50"/>
</dbReference>
<feature type="compositionally biased region" description="Basic and acidic residues" evidence="1">
    <location>
        <begin position="74"/>
        <end position="92"/>
    </location>
</feature>
<dbReference type="InterPro" id="IPR007071">
    <property type="entry name" value="AKAP95"/>
</dbReference>
<feature type="region of interest" description="Disordered" evidence="1">
    <location>
        <begin position="64"/>
        <end position="115"/>
    </location>
</feature>
<gene>
    <name evidence="3" type="primary">LOC116953220</name>
</gene>
<feature type="compositionally biased region" description="Basic and acidic residues" evidence="1">
    <location>
        <begin position="425"/>
        <end position="442"/>
    </location>
</feature>
<dbReference type="GO" id="GO:0005634">
    <property type="term" value="C:nucleus"/>
    <property type="evidence" value="ECO:0007669"/>
    <property type="project" value="InterPro"/>
</dbReference>
<feature type="compositionally biased region" description="Acidic residues" evidence="1">
    <location>
        <begin position="554"/>
        <end position="582"/>
    </location>
</feature>
<reference evidence="3" key="1">
    <citation type="submission" date="2025-08" db="UniProtKB">
        <authorList>
            <consortium name="RefSeq"/>
        </authorList>
    </citation>
    <scope>IDENTIFICATION</scope>
    <source>
        <tissue evidence="3">Sperm</tissue>
    </source>
</reference>
<dbReference type="PANTHER" id="PTHR12190">
    <property type="entry name" value="A-KINASE ANCHOR PROTEIN AKAP 8"/>
    <property type="match status" value="1"/>
</dbReference>
<feature type="region of interest" description="Disordered" evidence="1">
    <location>
        <begin position="152"/>
        <end position="197"/>
    </location>
</feature>
<sequence length="582" mass="65325">MDPRAGMELEENAASLNVACSLLDKMLTIIKSNKSDVVSDQELSYERSSQRGFDFYEKSNFGRGPDNLDYNEMGSRDWHGREMGRPDRRRYDSSSGQHHHPRGLRRDYGGNYDAPMQEFKREHGQSHVAEDVGWSSDAQGYRGTAFRQDNWRRAGGPYSAGPGYAPGLDKRQRFGGPDYTSRLEGPQGRPRVGDFPEYSRGARAKRSFEGLSTSLQWKLAPEGETGAKKFKSSTLINQGCTDIFRGAHKTWIYLCCLCRYRTIHHSDIQAHMASKMHNVSRMYITDKVKDGALISKFIDAYIGWKINLVKQKFDKMTIPTDGGAAYVERSCGRGPICKSDLDEVMEITRSTWCRACCEHMTETPAVVRAHLTSPEHIRNRTEYRNKREFYVLEVVNNILKESHYSALLDKFKMNPDAGQEVFKTFHAESKGQGPKDKARPEGTEEALGNSDSAAEESVEATDDDKVVPQKVDHNDPAKSCSVDDATEEGAVDLTEKGKGQGAGGTSVENFESEAKGVKKYVEVSDSESTIDFEHGVVVHHDENETASDPQSDREECEELDNYDDDDCDYEAGEVVQIDDDVE</sequence>
<organism evidence="2 3">
    <name type="scientific">Petromyzon marinus</name>
    <name type="common">Sea lamprey</name>
    <dbReference type="NCBI Taxonomy" id="7757"/>
    <lineage>
        <taxon>Eukaryota</taxon>
        <taxon>Metazoa</taxon>
        <taxon>Chordata</taxon>
        <taxon>Craniata</taxon>
        <taxon>Vertebrata</taxon>
        <taxon>Cyclostomata</taxon>
        <taxon>Hyperoartia</taxon>
        <taxon>Petromyzontiformes</taxon>
        <taxon>Petromyzontidae</taxon>
        <taxon>Petromyzon</taxon>
    </lineage>
</organism>
<accession>A0AAJ7U3B2</accession>
<proteinExistence type="predicted"/>
<feature type="region of interest" description="Disordered" evidence="1">
    <location>
        <begin position="540"/>
        <end position="582"/>
    </location>
</feature>
<feature type="region of interest" description="Disordered" evidence="1">
    <location>
        <begin position="425"/>
        <end position="487"/>
    </location>
</feature>
<feature type="compositionally biased region" description="Low complexity" evidence="1">
    <location>
        <begin position="154"/>
        <end position="167"/>
    </location>
</feature>
<evidence type="ECO:0000313" key="3">
    <source>
        <dbReference type="RefSeq" id="XP_032829076.1"/>
    </source>
</evidence>
<feature type="compositionally biased region" description="Basic and acidic residues" evidence="1">
    <location>
        <begin position="463"/>
        <end position="476"/>
    </location>
</feature>